<keyword evidence="3" id="KW-1185">Reference proteome</keyword>
<dbReference type="AlphaFoldDB" id="A0AAW6UF77"/>
<sequence length="95" mass="10983">MFGDKAIGFQVMSLSFRLLFALLVLLTGLFAREEIQTPIVTTKLSFNEMAKPLSLRPFRQYLGMFFVLQMSMAIMSGLFFFYVDFHITKFSTFIS</sequence>
<protein>
    <submittedName>
        <fullName evidence="2">Uncharacterized protein</fullName>
    </submittedName>
</protein>
<organism evidence="2 3">
    <name type="scientific">Peloplasma aerotolerans</name>
    <dbReference type="NCBI Taxonomy" id="3044389"/>
    <lineage>
        <taxon>Bacteria</taxon>
        <taxon>Bacillati</taxon>
        <taxon>Mycoplasmatota</taxon>
        <taxon>Mollicutes</taxon>
        <taxon>Acholeplasmatales</taxon>
        <taxon>Acholeplasmataceae</taxon>
        <taxon>Peloplasma</taxon>
    </lineage>
</organism>
<dbReference type="RefSeq" id="WP_282840119.1">
    <property type="nucleotide sequence ID" value="NZ_JASCXW010000044.1"/>
</dbReference>
<evidence type="ECO:0000256" key="1">
    <source>
        <dbReference type="SAM" id="Phobius"/>
    </source>
</evidence>
<feature type="transmembrane region" description="Helical" evidence="1">
    <location>
        <begin position="61"/>
        <end position="83"/>
    </location>
</feature>
<evidence type="ECO:0000313" key="3">
    <source>
        <dbReference type="Proteomes" id="UP001431532"/>
    </source>
</evidence>
<gene>
    <name evidence="2" type="ORF">QJ521_08860</name>
</gene>
<dbReference type="Proteomes" id="UP001431532">
    <property type="component" value="Unassembled WGS sequence"/>
</dbReference>
<keyword evidence="1" id="KW-0812">Transmembrane</keyword>
<name>A0AAW6UF77_9MOLU</name>
<dbReference type="EMBL" id="JASCXW010000044">
    <property type="protein sequence ID" value="MDI6453673.1"/>
    <property type="molecule type" value="Genomic_DNA"/>
</dbReference>
<keyword evidence="1" id="KW-0472">Membrane</keyword>
<accession>A0AAW6UF77</accession>
<evidence type="ECO:0000313" key="2">
    <source>
        <dbReference type="EMBL" id="MDI6453673.1"/>
    </source>
</evidence>
<comment type="caution">
    <text evidence="2">The sequence shown here is derived from an EMBL/GenBank/DDBJ whole genome shotgun (WGS) entry which is preliminary data.</text>
</comment>
<reference evidence="2" key="1">
    <citation type="submission" date="2023-05" db="EMBL/GenBank/DDBJ databases">
        <title>Mariniplasma microaerophilum sp. nov., a novel anaerobic mollicute isolated from terrestrial mud volcano, Taman Peninsula, Russia.</title>
        <authorList>
            <person name="Khomyakova M.A."/>
            <person name="Merkel A.Y."/>
            <person name="Slobodkin A.I."/>
        </authorList>
    </citation>
    <scope>NUCLEOTIDE SEQUENCE</scope>
    <source>
        <strain evidence="2">M4Ah</strain>
    </source>
</reference>
<keyword evidence="1" id="KW-1133">Transmembrane helix</keyword>
<proteinExistence type="predicted"/>